<evidence type="ECO:0000313" key="2">
    <source>
        <dbReference type="EMBL" id="KAF2400688.1"/>
    </source>
</evidence>
<dbReference type="Proteomes" id="UP000799640">
    <property type="component" value="Unassembled WGS sequence"/>
</dbReference>
<evidence type="ECO:0000313" key="3">
    <source>
        <dbReference type="Proteomes" id="UP000799640"/>
    </source>
</evidence>
<keyword evidence="3" id="KW-1185">Reference proteome</keyword>
<sequence length="259" mass="29275">MDCTVQRTVTGEVDILMIIPLPPGAPPPPPSQPPPHQIDENTPNPPELNDQNALPPPTDIMLILPALSEYPFEAMLGARTAAAVEGVITGGLGPGSHPEVASGVEWNRGGHGLYTEGLQLMLGIMSKRREARVAFLPAAIGLRDRMDAQIMREDALRVAMVERRRKARRGMRYAFNGERLDGERGGMVEWWAREVWRKTIWRMWLTNWVNWWTAIRMKVWGDRMYRLSVDEEEEDSDEEEDTEEEDDEDGDEGNGEESD</sequence>
<proteinExistence type="predicted"/>
<gene>
    <name evidence="2" type="ORF">EJ06DRAFT_556216</name>
</gene>
<reference evidence="2" key="1">
    <citation type="journal article" date="2020" name="Stud. Mycol.">
        <title>101 Dothideomycetes genomes: a test case for predicting lifestyles and emergence of pathogens.</title>
        <authorList>
            <person name="Haridas S."/>
            <person name="Albert R."/>
            <person name="Binder M."/>
            <person name="Bloem J."/>
            <person name="Labutti K."/>
            <person name="Salamov A."/>
            <person name="Andreopoulos B."/>
            <person name="Baker S."/>
            <person name="Barry K."/>
            <person name="Bills G."/>
            <person name="Bluhm B."/>
            <person name="Cannon C."/>
            <person name="Castanera R."/>
            <person name="Culley D."/>
            <person name="Daum C."/>
            <person name="Ezra D."/>
            <person name="Gonzalez J."/>
            <person name="Henrissat B."/>
            <person name="Kuo A."/>
            <person name="Liang C."/>
            <person name="Lipzen A."/>
            <person name="Lutzoni F."/>
            <person name="Magnuson J."/>
            <person name="Mondo S."/>
            <person name="Nolan M."/>
            <person name="Ohm R."/>
            <person name="Pangilinan J."/>
            <person name="Park H.-J."/>
            <person name="Ramirez L."/>
            <person name="Alfaro M."/>
            <person name="Sun H."/>
            <person name="Tritt A."/>
            <person name="Yoshinaga Y."/>
            <person name="Zwiers L.-H."/>
            <person name="Turgeon B."/>
            <person name="Goodwin S."/>
            <person name="Spatafora J."/>
            <person name="Crous P."/>
            <person name="Grigoriev I."/>
        </authorList>
    </citation>
    <scope>NUCLEOTIDE SEQUENCE</scope>
    <source>
        <strain evidence="2">CBS 262.69</strain>
    </source>
</reference>
<protein>
    <submittedName>
        <fullName evidence="2">Uncharacterized protein</fullName>
    </submittedName>
</protein>
<organism evidence="2 3">
    <name type="scientific">Trichodelitschia bisporula</name>
    <dbReference type="NCBI Taxonomy" id="703511"/>
    <lineage>
        <taxon>Eukaryota</taxon>
        <taxon>Fungi</taxon>
        <taxon>Dikarya</taxon>
        <taxon>Ascomycota</taxon>
        <taxon>Pezizomycotina</taxon>
        <taxon>Dothideomycetes</taxon>
        <taxon>Dothideomycetes incertae sedis</taxon>
        <taxon>Phaeotrichales</taxon>
        <taxon>Phaeotrichaceae</taxon>
        <taxon>Trichodelitschia</taxon>
    </lineage>
</organism>
<name>A0A6G1HXA6_9PEZI</name>
<dbReference type="EMBL" id="ML996694">
    <property type="protein sequence ID" value="KAF2400688.1"/>
    <property type="molecule type" value="Genomic_DNA"/>
</dbReference>
<feature type="region of interest" description="Disordered" evidence="1">
    <location>
        <begin position="230"/>
        <end position="259"/>
    </location>
</feature>
<feature type="region of interest" description="Disordered" evidence="1">
    <location>
        <begin position="20"/>
        <end position="55"/>
    </location>
</feature>
<feature type="compositionally biased region" description="Pro residues" evidence="1">
    <location>
        <begin position="20"/>
        <end position="36"/>
    </location>
</feature>
<evidence type="ECO:0000256" key="1">
    <source>
        <dbReference type="SAM" id="MobiDB-lite"/>
    </source>
</evidence>
<accession>A0A6G1HXA6</accession>
<dbReference type="AlphaFoldDB" id="A0A6G1HXA6"/>